<dbReference type="SMART" id="SM00420">
    <property type="entry name" value="HTH_DEOR"/>
    <property type="match status" value="1"/>
</dbReference>
<evidence type="ECO:0000313" key="6">
    <source>
        <dbReference type="Proteomes" id="UP000183413"/>
    </source>
</evidence>
<dbReference type="AlphaFoldDB" id="A0A1I4ZTT7"/>
<dbReference type="Pfam" id="PF00455">
    <property type="entry name" value="DeoRC"/>
    <property type="match status" value="1"/>
</dbReference>
<dbReference type="InterPro" id="IPR036390">
    <property type="entry name" value="WH_DNA-bd_sf"/>
</dbReference>
<keyword evidence="6" id="KW-1185">Reference proteome</keyword>
<name>A0A1I4ZTT7_9ACTN</name>
<evidence type="ECO:0000313" key="5">
    <source>
        <dbReference type="EMBL" id="SFN53654.1"/>
    </source>
</evidence>
<dbReference type="PROSITE" id="PS51000">
    <property type="entry name" value="HTH_DEOR_2"/>
    <property type="match status" value="1"/>
</dbReference>
<dbReference type="STRING" id="1993.SAMN04489713_102328"/>
<dbReference type="GO" id="GO:0003677">
    <property type="term" value="F:DNA binding"/>
    <property type="evidence" value="ECO:0007669"/>
    <property type="project" value="UniProtKB-KW"/>
</dbReference>
<keyword evidence="1" id="KW-0805">Transcription regulation</keyword>
<dbReference type="InterPro" id="IPR050313">
    <property type="entry name" value="Carb_Metab_HTH_regulators"/>
</dbReference>
<dbReference type="RefSeq" id="WP_021593102.1">
    <property type="nucleotide sequence ID" value="NZ_CP083237.1"/>
</dbReference>
<dbReference type="Gene3D" id="1.10.10.10">
    <property type="entry name" value="Winged helix-like DNA-binding domain superfamily/Winged helix DNA-binding domain"/>
    <property type="match status" value="1"/>
</dbReference>
<dbReference type="PANTHER" id="PTHR30363">
    <property type="entry name" value="HTH-TYPE TRANSCRIPTIONAL REGULATOR SRLR-RELATED"/>
    <property type="match status" value="1"/>
</dbReference>
<dbReference type="PRINTS" id="PR00037">
    <property type="entry name" value="HTHLACR"/>
</dbReference>
<dbReference type="GeneID" id="99649910"/>
<dbReference type="SMART" id="SM01134">
    <property type="entry name" value="DeoRC"/>
    <property type="match status" value="1"/>
</dbReference>
<dbReference type="SUPFAM" id="SSF46785">
    <property type="entry name" value="Winged helix' DNA-binding domain"/>
    <property type="match status" value="1"/>
</dbReference>
<dbReference type="PANTHER" id="PTHR30363:SF44">
    <property type="entry name" value="AGA OPERON TRANSCRIPTIONAL REPRESSOR-RELATED"/>
    <property type="match status" value="1"/>
</dbReference>
<dbReference type="InterPro" id="IPR037171">
    <property type="entry name" value="NagB/RpiA_transferase-like"/>
</dbReference>
<dbReference type="EMBL" id="FOVH01000002">
    <property type="protein sequence ID" value="SFN53654.1"/>
    <property type="molecule type" value="Genomic_DNA"/>
</dbReference>
<reference evidence="5 6" key="1">
    <citation type="submission" date="2016-10" db="EMBL/GenBank/DDBJ databases">
        <authorList>
            <person name="de Groot N.N."/>
        </authorList>
    </citation>
    <scope>NUCLEOTIDE SEQUENCE [LARGE SCALE GENOMIC DNA]</scope>
    <source>
        <strain evidence="5 6">DSM 43067</strain>
    </source>
</reference>
<gene>
    <name evidence="5" type="ORF">SAMN04489713_102328</name>
</gene>
<dbReference type="InParanoid" id="A0A1I4ZTT7"/>
<evidence type="ECO:0000259" key="4">
    <source>
        <dbReference type="PROSITE" id="PS51000"/>
    </source>
</evidence>
<sequence>MPRRPGFAAERRQRLLEIVRANGAVSMRDLAASLEASEATVRRDIRALEAEGLLDRRHGGAMAPGGLSREPTYQQKAKVAAEEKAAIARLASDLIEEGDAVVIGAGTTTRELARELVGFDSLTVVTNSLLVAQVLAEARGVEVVMTGGSLRGAIHALVGGAAEQTLASLRVRRAFISGNGLTTERGLSTPNMLVAGVDRALAHAAQEVVALVDHTKVGVDTMFQTVPTDEIAFLVTDGRAPQSELSEFENAGVDVWVAPVRSDAAEA</sequence>
<dbReference type="InterPro" id="IPR018356">
    <property type="entry name" value="Tscrpt_reg_HTH_DeoR_CS"/>
</dbReference>
<dbReference type="GO" id="GO:0003700">
    <property type="term" value="F:DNA-binding transcription factor activity"/>
    <property type="evidence" value="ECO:0007669"/>
    <property type="project" value="InterPro"/>
</dbReference>
<dbReference type="Proteomes" id="UP000183413">
    <property type="component" value="Unassembled WGS sequence"/>
</dbReference>
<dbReference type="Pfam" id="PF08220">
    <property type="entry name" value="HTH_DeoR"/>
    <property type="match status" value="1"/>
</dbReference>
<feature type="domain" description="HTH deoR-type" evidence="4">
    <location>
        <begin position="8"/>
        <end position="63"/>
    </location>
</feature>
<evidence type="ECO:0000256" key="1">
    <source>
        <dbReference type="ARBA" id="ARBA00023015"/>
    </source>
</evidence>
<organism evidence="5 6">
    <name type="scientific">Actinomadura madurae</name>
    <dbReference type="NCBI Taxonomy" id="1993"/>
    <lineage>
        <taxon>Bacteria</taxon>
        <taxon>Bacillati</taxon>
        <taxon>Actinomycetota</taxon>
        <taxon>Actinomycetes</taxon>
        <taxon>Streptosporangiales</taxon>
        <taxon>Thermomonosporaceae</taxon>
        <taxon>Actinomadura</taxon>
    </lineage>
</organism>
<dbReference type="PROSITE" id="PS00894">
    <property type="entry name" value="HTH_DEOR_1"/>
    <property type="match status" value="1"/>
</dbReference>
<protein>
    <submittedName>
        <fullName evidence="5">DNA-binding transcriptional regulator of sugar metabolism, DeoR/GlpR family</fullName>
    </submittedName>
</protein>
<dbReference type="SUPFAM" id="SSF100950">
    <property type="entry name" value="NagB/RpiA/CoA transferase-like"/>
    <property type="match status" value="1"/>
</dbReference>
<keyword evidence="2 5" id="KW-0238">DNA-binding</keyword>
<evidence type="ECO:0000256" key="3">
    <source>
        <dbReference type="ARBA" id="ARBA00023163"/>
    </source>
</evidence>
<dbReference type="InterPro" id="IPR001034">
    <property type="entry name" value="DeoR_HTH"/>
</dbReference>
<dbReference type="InterPro" id="IPR036388">
    <property type="entry name" value="WH-like_DNA-bd_sf"/>
</dbReference>
<accession>A0A1I4ZTT7</accession>
<evidence type="ECO:0000256" key="2">
    <source>
        <dbReference type="ARBA" id="ARBA00023125"/>
    </source>
</evidence>
<dbReference type="InterPro" id="IPR014036">
    <property type="entry name" value="DeoR-like_C"/>
</dbReference>
<dbReference type="eggNOG" id="COG1349">
    <property type="taxonomic scope" value="Bacteria"/>
</dbReference>
<keyword evidence="3" id="KW-0804">Transcription</keyword>
<proteinExistence type="predicted"/>